<feature type="compositionally biased region" description="Acidic residues" evidence="1">
    <location>
        <begin position="59"/>
        <end position="88"/>
    </location>
</feature>
<dbReference type="AlphaFoldDB" id="A0A6L2LT73"/>
<accession>A0A6L2LT73</accession>
<feature type="region of interest" description="Disordered" evidence="1">
    <location>
        <begin position="526"/>
        <end position="554"/>
    </location>
</feature>
<dbReference type="Pfam" id="PF03732">
    <property type="entry name" value="Retrotrans_gag"/>
    <property type="match status" value="1"/>
</dbReference>
<feature type="region of interest" description="Disordered" evidence="1">
    <location>
        <begin position="52"/>
        <end position="88"/>
    </location>
</feature>
<evidence type="ECO:0000259" key="2">
    <source>
        <dbReference type="Pfam" id="PF03732"/>
    </source>
</evidence>
<sequence>MFISDHHGKSTPPGRKANFLEVEPIQPKLTQVAPTIMNGWIKWDVPLDNPWVVPAENSENNEEELEEDEMEVDDEEEIDVDDEDEMDDPEIINPYEEVDPLNRPSPNFNYEPVAAHVGRSTLQLLPSIRRFLGTFYVRDGSSATAFIVNHYRSDNEFWILRRFDRSDLRMNSFDDDLTELDSKLREEILSLSKMEQLVANLDDPYVITRDVATVPARGDDDLVAPEDPIMSPKGMTKAAIKKLVVDRVAKAVATNHAARGAVELCRWFKKTESVFSISECVERNKEEFCPIEEILLMKSELWNLRVKDYNITAYTHRFNELILLYRNMHPTEKKKIEAYIRGLSENVKREKTSSKPATLNEANFLNTFESSNDDSNVVNAPQEPIVFNQNPHEDSSQSPLQIDHQCCYGCGDRWTVSSVDDVLDRVSEIKNVVGNKQYKPDVQELFRKLLNDVQNIHVELAEYINIPSWNNPAFTSHDDDEENYTIAITPEEPDNSLSMRNEHLDTISATTSDEVIKSSVEDLVPIPSESEGIPDNTCDVPFRDNSPPLDVSED</sequence>
<dbReference type="EMBL" id="BKCJ010005086">
    <property type="protein sequence ID" value="GEU64828.1"/>
    <property type="molecule type" value="Genomic_DNA"/>
</dbReference>
<organism evidence="3">
    <name type="scientific">Tanacetum cinerariifolium</name>
    <name type="common">Dalmatian daisy</name>
    <name type="synonym">Chrysanthemum cinerariifolium</name>
    <dbReference type="NCBI Taxonomy" id="118510"/>
    <lineage>
        <taxon>Eukaryota</taxon>
        <taxon>Viridiplantae</taxon>
        <taxon>Streptophyta</taxon>
        <taxon>Embryophyta</taxon>
        <taxon>Tracheophyta</taxon>
        <taxon>Spermatophyta</taxon>
        <taxon>Magnoliopsida</taxon>
        <taxon>eudicotyledons</taxon>
        <taxon>Gunneridae</taxon>
        <taxon>Pentapetalae</taxon>
        <taxon>asterids</taxon>
        <taxon>campanulids</taxon>
        <taxon>Asterales</taxon>
        <taxon>Asteraceae</taxon>
        <taxon>Asteroideae</taxon>
        <taxon>Anthemideae</taxon>
        <taxon>Anthemidinae</taxon>
        <taxon>Tanacetum</taxon>
    </lineage>
</organism>
<dbReference type="InterPro" id="IPR005162">
    <property type="entry name" value="Retrotrans_gag_dom"/>
</dbReference>
<feature type="domain" description="Retrotransposon gag" evidence="2">
    <location>
        <begin position="276"/>
        <end position="344"/>
    </location>
</feature>
<evidence type="ECO:0000313" key="3">
    <source>
        <dbReference type="EMBL" id="GEU64828.1"/>
    </source>
</evidence>
<proteinExistence type="predicted"/>
<comment type="caution">
    <text evidence="3">The sequence shown here is derived from an EMBL/GenBank/DDBJ whole genome shotgun (WGS) entry which is preliminary data.</text>
</comment>
<protein>
    <recommendedName>
        <fullName evidence="2">Retrotransposon gag domain-containing protein</fullName>
    </recommendedName>
</protein>
<reference evidence="3" key="1">
    <citation type="journal article" date="2019" name="Sci. Rep.">
        <title>Draft genome of Tanacetum cinerariifolium, the natural source of mosquito coil.</title>
        <authorList>
            <person name="Yamashiro T."/>
            <person name="Shiraishi A."/>
            <person name="Satake H."/>
            <person name="Nakayama K."/>
        </authorList>
    </citation>
    <scope>NUCLEOTIDE SEQUENCE</scope>
</reference>
<evidence type="ECO:0000256" key="1">
    <source>
        <dbReference type="SAM" id="MobiDB-lite"/>
    </source>
</evidence>
<name>A0A6L2LT73_TANCI</name>
<gene>
    <name evidence="3" type="ORF">Tci_036806</name>
</gene>